<dbReference type="Gene3D" id="2.60.40.10">
    <property type="entry name" value="Immunoglobulins"/>
    <property type="match status" value="7"/>
</dbReference>
<dbReference type="InterPro" id="IPR011009">
    <property type="entry name" value="Kinase-like_dom_sf"/>
</dbReference>
<dbReference type="SMART" id="SM00408">
    <property type="entry name" value="IGc2"/>
    <property type="match status" value="5"/>
</dbReference>
<dbReference type="Pfam" id="PF00047">
    <property type="entry name" value="ig"/>
    <property type="match status" value="1"/>
</dbReference>
<evidence type="ECO:0000256" key="7">
    <source>
        <dbReference type="ARBA" id="ARBA00022692"/>
    </source>
</evidence>
<dbReference type="GO" id="GO:0007169">
    <property type="term" value="P:cell surface receptor protein tyrosine kinase signaling pathway"/>
    <property type="evidence" value="ECO:0007669"/>
    <property type="project" value="InterPro"/>
</dbReference>
<feature type="region of interest" description="Disordered" evidence="24">
    <location>
        <begin position="1268"/>
        <end position="1296"/>
    </location>
</feature>
<dbReference type="InterPro" id="IPR003598">
    <property type="entry name" value="Ig_sub2"/>
</dbReference>
<evidence type="ECO:0000259" key="28">
    <source>
        <dbReference type="PROSITE" id="PS50835"/>
    </source>
</evidence>
<dbReference type="InterPro" id="IPR013098">
    <property type="entry name" value="Ig_I-set"/>
</dbReference>
<feature type="domain" description="Ig-like" evidence="28">
    <location>
        <begin position="21"/>
        <end position="90"/>
    </location>
</feature>
<keyword evidence="21" id="KW-0479">Metal-binding</keyword>
<evidence type="ECO:0000259" key="27">
    <source>
        <dbReference type="PROSITE" id="PS50011"/>
    </source>
</evidence>
<dbReference type="SMART" id="SM00220">
    <property type="entry name" value="S_TKc"/>
    <property type="match status" value="1"/>
</dbReference>
<feature type="binding site" evidence="20">
    <location>
        <position position="1056"/>
    </location>
    <ligand>
        <name>ATP</name>
        <dbReference type="ChEBI" id="CHEBI:30616"/>
    </ligand>
</feature>
<evidence type="ECO:0000256" key="12">
    <source>
        <dbReference type="ARBA" id="ARBA00023136"/>
    </source>
</evidence>
<evidence type="ECO:0000256" key="17">
    <source>
        <dbReference type="ARBA" id="ARBA00023319"/>
    </source>
</evidence>
<evidence type="ECO:0000256" key="1">
    <source>
        <dbReference type="ARBA" id="ARBA00004251"/>
    </source>
</evidence>
<dbReference type="Gene3D" id="3.30.200.20">
    <property type="entry name" value="Phosphorylase Kinase, domain 1"/>
    <property type="match status" value="1"/>
</dbReference>
<dbReference type="InParanoid" id="A0A482WZ65"/>
<keyword evidence="16" id="KW-0325">Glycoprotein</keyword>
<evidence type="ECO:0000256" key="23">
    <source>
        <dbReference type="PROSITE-ProRule" id="PRU10141"/>
    </source>
</evidence>
<keyword evidence="3" id="KW-0217">Developmental protein</keyword>
<accession>A0A482WZ65</accession>
<dbReference type="FunFam" id="3.30.200.20:FF:000384">
    <property type="entry name" value="Receptor protein-tyrosine kinase"/>
    <property type="match status" value="1"/>
</dbReference>
<evidence type="ECO:0000256" key="20">
    <source>
        <dbReference type="PIRSR" id="PIRSR000615-2"/>
    </source>
</evidence>
<dbReference type="PANTHER" id="PTHR24416:SF600">
    <property type="entry name" value="PDGF- AND VEGF-RECEPTOR RELATED, ISOFORM J"/>
    <property type="match status" value="1"/>
</dbReference>
<evidence type="ECO:0000256" key="26">
    <source>
        <dbReference type="SAM" id="SignalP"/>
    </source>
</evidence>
<feature type="active site" description="Proton acceptor" evidence="19">
    <location>
        <position position="1052"/>
    </location>
</feature>
<keyword evidence="4" id="KW-1003">Cell membrane</keyword>
<evidence type="ECO:0000256" key="8">
    <source>
        <dbReference type="ARBA" id="ARBA00022741"/>
    </source>
</evidence>
<keyword evidence="10 20" id="KW-0067">ATP-binding</keyword>
<proteinExistence type="predicted"/>
<dbReference type="PROSITE" id="PS00109">
    <property type="entry name" value="PROTEIN_KINASE_TYR"/>
    <property type="match status" value="1"/>
</dbReference>
<keyword evidence="26" id="KW-0732">Signal</keyword>
<dbReference type="FunFam" id="2.60.40.10:FF:000107">
    <property type="entry name" value="Myosin, light chain kinase a"/>
    <property type="match status" value="1"/>
</dbReference>
<evidence type="ECO:0000256" key="10">
    <source>
        <dbReference type="ARBA" id="ARBA00022840"/>
    </source>
</evidence>
<feature type="domain" description="Ig-like" evidence="28">
    <location>
        <begin position="420"/>
        <end position="530"/>
    </location>
</feature>
<dbReference type="SMART" id="SM00409">
    <property type="entry name" value="IG"/>
    <property type="match status" value="7"/>
</dbReference>
<dbReference type="Pfam" id="PF07679">
    <property type="entry name" value="I-set"/>
    <property type="match status" value="1"/>
</dbReference>
<dbReference type="GO" id="GO:0046872">
    <property type="term" value="F:metal ion binding"/>
    <property type="evidence" value="ECO:0007669"/>
    <property type="project" value="UniProtKB-KW"/>
</dbReference>
<evidence type="ECO:0000256" key="13">
    <source>
        <dbReference type="ARBA" id="ARBA00023137"/>
    </source>
</evidence>
<feature type="chain" id="PRO_5019827702" description="receptor protein-tyrosine kinase" evidence="26">
    <location>
        <begin position="17"/>
        <end position="1350"/>
    </location>
</feature>
<dbReference type="InterPro" id="IPR001245">
    <property type="entry name" value="Ser-Thr/Tyr_kinase_cat_dom"/>
</dbReference>
<dbReference type="CDD" id="cd00096">
    <property type="entry name" value="Ig"/>
    <property type="match status" value="2"/>
</dbReference>
<organism evidence="29 30">
    <name type="scientific">Laodelphax striatellus</name>
    <name type="common">Small brown planthopper</name>
    <name type="synonym">Delphax striatella</name>
    <dbReference type="NCBI Taxonomy" id="195883"/>
    <lineage>
        <taxon>Eukaryota</taxon>
        <taxon>Metazoa</taxon>
        <taxon>Ecdysozoa</taxon>
        <taxon>Arthropoda</taxon>
        <taxon>Hexapoda</taxon>
        <taxon>Insecta</taxon>
        <taxon>Pterygota</taxon>
        <taxon>Neoptera</taxon>
        <taxon>Paraneoptera</taxon>
        <taxon>Hemiptera</taxon>
        <taxon>Auchenorrhyncha</taxon>
        <taxon>Fulgoroidea</taxon>
        <taxon>Delphacidae</taxon>
        <taxon>Criomorphinae</taxon>
        <taxon>Laodelphax</taxon>
    </lineage>
</organism>
<evidence type="ECO:0000256" key="6">
    <source>
        <dbReference type="ARBA" id="ARBA00022679"/>
    </source>
</evidence>
<evidence type="ECO:0000256" key="18">
    <source>
        <dbReference type="ARBA" id="ARBA00051243"/>
    </source>
</evidence>
<dbReference type="FunCoup" id="A0A482WZ65">
    <property type="interactions" value="173"/>
</dbReference>
<dbReference type="PROSITE" id="PS00240">
    <property type="entry name" value="RECEPTOR_TYR_KIN_III"/>
    <property type="match status" value="1"/>
</dbReference>
<evidence type="ECO:0000256" key="3">
    <source>
        <dbReference type="ARBA" id="ARBA00022473"/>
    </source>
</evidence>
<dbReference type="PANTHER" id="PTHR24416">
    <property type="entry name" value="TYROSINE-PROTEIN KINASE RECEPTOR"/>
    <property type="match status" value="1"/>
</dbReference>
<dbReference type="PROSITE" id="PS50011">
    <property type="entry name" value="PROTEIN_KINASE_DOM"/>
    <property type="match status" value="1"/>
</dbReference>
<evidence type="ECO:0000313" key="30">
    <source>
        <dbReference type="Proteomes" id="UP000291343"/>
    </source>
</evidence>
<evidence type="ECO:0000256" key="25">
    <source>
        <dbReference type="SAM" id="Phobius"/>
    </source>
</evidence>
<dbReference type="InterPro" id="IPR000719">
    <property type="entry name" value="Prot_kinase_dom"/>
</dbReference>
<keyword evidence="6" id="KW-0808">Transferase</keyword>
<dbReference type="PROSITE" id="PS50835">
    <property type="entry name" value="IG_LIKE"/>
    <property type="match status" value="5"/>
</dbReference>
<feature type="domain" description="Ig-like" evidence="28">
    <location>
        <begin position="644"/>
        <end position="742"/>
    </location>
</feature>
<feature type="site" description="Important for interaction with phosphotyrosine-binding proteins" evidence="22">
    <location>
        <position position="1198"/>
    </location>
</feature>
<keyword evidence="30" id="KW-1185">Reference proteome</keyword>
<keyword evidence="7 25" id="KW-0812">Transmembrane</keyword>
<keyword evidence="12 25" id="KW-0472">Membrane</keyword>
<feature type="binding site" evidence="20 23">
    <location>
        <position position="863"/>
    </location>
    <ligand>
        <name>ATP</name>
        <dbReference type="ChEBI" id="CHEBI:30616"/>
    </ligand>
</feature>
<dbReference type="PROSITE" id="PS00107">
    <property type="entry name" value="PROTEIN_KINASE_ATP"/>
    <property type="match status" value="1"/>
</dbReference>
<evidence type="ECO:0000256" key="15">
    <source>
        <dbReference type="ARBA" id="ARBA00023170"/>
    </source>
</evidence>
<dbReference type="GO" id="GO:0005524">
    <property type="term" value="F:ATP binding"/>
    <property type="evidence" value="ECO:0007669"/>
    <property type="project" value="UniProtKB-UniRule"/>
</dbReference>
<keyword evidence="5" id="KW-0597">Phosphoprotein</keyword>
<evidence type="ECO:0000256" key="11">
    <source>
        <dbReference type="ARBA" id="ARBA00022989"/>
    </source>
</evidence>
<dbReference type="OrthoDB" id="6597672at2759"/>
<dbReference type="Gene3D" id="1.10.510.10">
    <property type="entry name" value="Transferase(Phosphotransferase) domain 1"/>
    <property type="match status" value="1"/>
</dbReference>
<dbReference type="EMBL" id="QKKF02021603">
    <property type="protein sequence ID" value="RZF38825.1"/>
    <property type="molecule type" value="Genomic_DNA"/>
</dbReference>
<keyword evidence="17" id="KW-0393">Immunoglobulin domain</keyword>
<evidence type="ECO:0000256" key="9">
    <source>
        <dbReference type="ARBA" id="ARBA00022777"/>
    </source>
</evidence>
<evidence type="ECO:0000256" key="19">
    <source>
        <dbReference type="PIRSR" id="PIRSR000615-1"/>
    </source>
</evidence>
<dbReference type="InterPro" id="IPR008266">
    <property type="entry name" value="Tyr_kinase_AS"/>
</dbReference>
<feature type="binding site" evidence="21">
    <location>
        <position position="1070"/>
    </location>
    <ligand>
        <name>Mg(2+)</name>
        <dbReference type="ChEBI" id="CHEBI:18420"/>
    </ligand>
</feature>
<dbReference type="InterPro" id="IPR001824">
    <property type="entry name" value="Tyr_kinase_rcpt_3_CS"/>
</dbReference>
<dbReference type="InterPro" id="IPR050122">
    <property type="entry name" value="RTK"/>
</dbReference>
<dbReference type="InterPro" id="IPR007110">
    <property type="entry name" value="Ig-like_dom"/>
</dbReference>
<name>A0A482WZ65_LAOST</name>
<dbReference type="InterPro" id="IPR017441">
    <property type="entry name" value="Protein_kinase_ATP_BS"/>
</dbReference>
<sequence>MYKFLIWITLQAFCSANILKPSKEYIDSHTGGDFTLTCYSETEVKWDYPATEYSPQTPRISITSNRRADMLESKLTVTNASYLDTGYYRCHPINNINGPLTRETYVFVQDEEHLMLYDNTTFYSATEYGDLRVPCRPTSRNVTMSLIRNGAEVENPDYDIRRGYLLRGITLLDTINIYSCVASMKGSSRSPESFHFQIHVISHSDSVNKPDIKATNAAHVIVGLPAELDCSLRGEPGVFYNLDWVVPNPWRVQNGDITFTNWTTSEDIYIVEHKKLTIKKAVLEDSGRYICNVSDSSFNYNQEHYDLKVHVEDKPYLNLTSAGKDKVYVARPGQNTFDWVVNIVSYPEPKKISWLFRQGNNPFVEIRTDSDKYITKNLPKMSKLIINHPNVNDSGTYAINVSNGVMCAVIDMELNVEAPPTVEVLKLYNETSRKYEDGKPYFMKGESHKLSCRVIAYPEPNISWYFHLFSKYPEVENSDPFPIDKEEYDNEVDKSFSLRKESRLHIKASQSGRLDCKACNDLACHSESINFLVTDVPNGFDLRGDKNLVAGDNATLHCAASVYDFSNKFAWALLDKSGRMTKITKSHNIDIINQSTDLSHSSTLILTNVTLKMAGTYMCEVESAFENTMQQLDITVTVIPSKYPNFLNDTTLRNATSVASLGEKKNLLCNVTGAPTPRIYWFHNSREIVEPEKVPTKEKHRIQLRDNNMTLHIHNIMEGDQGTYICKAVNRLGSVTSSHKIVMLEPGDKTLSYFALTLFGFIVIMFTAVVIFLICKVKRERKLRKQLTRNVLEAFDEGAAGSINPELSIFEQADLLPYNLKYEFPRDKLKLGKQLGSGAFGVVLKAEADGIIEKDVVTTVAVKMLKQNVDNTHLIALTTELKIMIHLGQHLNVVNLLGACTRSLNDRELLVIVEYCKYGNLHNYLQKHRDKFVNQINPKTGAFDPTIIPLTATPADPTKYVNIPNVLYQKSSSTSNGTVRNHGEGDGSDVTADAPMATPIGEDGYLICRDMAAERNYSRDDQPLCTQDLLCWSFQIARGMEYLATRKVLHGDLAARNILLAENNIVKICDFGLSKNMYEYKNANYYKKGKRLLPVKWMALEAIRDRNFSIQSDVWAYGVVLWELFSLARVPYPGIEDVQLLYLKLDQGYRMEQPDFATRALYEVMQACWRPKPAQRPSFTELAGTLGDMLEESVMKHYVDLNDPYLSQNEEFLSQQDYLSMLRSPEYVNFNNGDEPSSASPSGYVPMRMRQETNDANEETELRPMLGGASALSGSASDTDSLPNSPPADHSAPPRNLVNVTSALDIFSFSNPTYHNLDRPPINPYTNTPYVIEKEGKPYGQQWTSSSVDV</sequence>
<comment type="catalytic activity">
    <reaction evidence="18">
        <text>L-tyrosyl-[protein] + ATP = O-phospho-L-tyrosyl-[protein] + ADP + H(+)</text>
        <dbReference type="Rhea" id="RHEA:10596"/>
        <dbReference type="Rhea" id="RHEA-COMP:10136"/>
        <dbReference type="Rhea" id="RHEA-COMP:20101"/>
        <dbReference type="ChEBI" id="CHEBI:15378"/>
        <dbReference type="ChEBI" id="CHEBI:30616"/>
        <dbReference type="ChEBI" id="CHEBI:46858"/>
        <dbReference type="ChEBI" id="CHEBI:61978"/>
        <dbReference type="ChEBI" id="CHEBI:456216"/>
        <dbReference type="EC" id="2.7.10.1"/>
    </reaction>
</comment>
<dbReference type="GO" id="GO:0005886">
    <property type="term" value="C:plasma membrane"/>
    <property type="evidence" value="ECO:0007669"/>
    <property type="project" value="UniProtKB-SubCell"/>
</dbReference>
<dbReference type="Proteomes" id="UP000291343">
    <property type="component" value="Unassembled WGS sequence"/>
</dbReference>
<comment type="caution">
    <text evidence="29">The sequence shown here is derived from an EMBL/GenBank/DDBJ whole genome shotgun (WGS) entry which is preliminary data.</text>
</comment>
<feature type="compositionally biased region" description="Low complexity" evidence="24">
    <location>
        <begin position="1268"/>
        <end position="1282"/>
    </location>
</feature>
<evidence type="ECO:0000256" key="4">
    <source>
        <dbReference type="ARBA" id="ARBA00022475"/>
    </source>
</evidence>
<dbReference type="InterPro" id="IPR003599">
    <property type="entry name" value="Ig_sub"/>
</dbReference>
<dbReference type="PIRSF" id="PIRSF000615">
    <property type="entry name" value="TyrPK_CSF1-R"/>
    <property type="match status" value="1"/>
</dbReference>
<comment type="subcellular location">
    <subcellularLocation>
        <location evidence="1">Cell membrane</location>
        <topology evidence="1">Single-pass type I membrane protein</topology>
    </subcellularLocation>
</comment>
<feature type="region of interest" description="Disordered" evidence="24">
    <location>
        <begin position="972"/>
        <end position="994"/>
    </location>
</feature>
<protein>
    <recommendedName>
        <fullName evidence="2">receptor protein-tyrosine kinase</fullName>
        <ecNumber evidence="2">2.7.10.1</ecNumber>
    </recommendedName>
</protein>
<evidence type="ECO:0000256" key="14">
    <source>
        <dbReference type="ARBA" id="ARBA00023157"/>
    </source>
</evidence>
<evidence type="ECO:0000313" key="29">
    <source>
        <dbReference type="EMBL" id="RZF38825.1"/>
    </source>
</evidence>
<evidence type="ECO:0000256" key="16">
    <source>
        <dbReference type="ARBA" id="ARBA00023180"/>
    </source>
</evidence>
<keyword evidence="15" id="KW-0675">Receptor</keyword>
<feature type="binding site" evidence="20">
    <location>
        <begin position="836"/>
        <end position="843"/>
    </location>
    <ligand>
        <name>ATP</name>
        <dbReference type="ChEBI" id="CHEBI:30616"/>
    </ligand>
</feature>
<dbReference type="InterPro" id="IPR013151">
    <property type="entry name" value="Immunoglobulin_dom"/>
</dbReference>
<keyword evidence="11 25" id="KW-1133">Transmembrane helix</keyword>
<dbReference type="STRING" id="195883.A0A482WZ65"/>
<feature type="domain" description="Protein kinase" evidence="27">
    <location>
        <begin position="829"/>
        <end position="1206"/>
    </location>
</feature>
<evidence type="ECO:0000256" key="24">
    <source>
        <dbReference type="SAM" id="MobiDB-lite"/>
    </source>
</evidence>
<feature type="transmembrane region" description="Helical" evidence="25">
    <location>
        <begin position="751"/>
        <end position="775"/>
    </location>
</feature>
<dbReference type="SUPFAM" id="SSF48726">
    <property type="entry name" value="Immunoglobulin"/>
    <property type="match status" value="6"/>
</dbReference>
<dbReference type="GO" id="GO:0043235">
    <property type="term" value="C:receptor complex"/>
    <property type="evidence" value="ECO:0007669"/>
    <property type="project" value="TreeGrafter"/>
</dbReference>
<evidence type="ECO:0000256" key="21">
    <source>
        <dbReference type="PIRSR" id="PIRSR000615-3"/>
    </source>
</evidence>
<evidence type="ECO:0000256" key="22">
    <source>
        <dbReference type="PIRSR" id="PIRSR000615-4"/>
    </source>
</evidence>
<dbReference type="Pfam" id="PF07714">
    <property type="entry name" value="PK_Tyr_Ser-Thr"/>
    <property type="match status" value="1"/>
</dbReference>
<reference evidence="29 30" key="1">
    <citation type="journal article" date="2017" name="Gigascience">
        <title>Genome sequence of the small brown planthopper, Laodelphax striatellus.</title>
        <authorList>
            <person name="Zhu J."/>
            <person name="Jiang F."/>
            <person name="Wang X."/>
            <person name="Yang P."/>
            <person name="Bao Y."/>
            <person name="Zhao W."/>
            <person name="Wang W."/>
            <person name="Lu H."/>
            <person name="Wang Q."/>
            <person name="Cui N."/>
            <person name="Li J."/>
            <person name="Chen X."/>
            <person name="Luo L."/>
            <person name="Yu J."/>
            <person name="Kang L."/>
            <person name="Cui F."/>
        </authorList>
    </citation>
    <scope>NUCLEOTIDE SEQUENCE [LARGE SCALE GENOMIC DNA]</scope>
    <source>
        <strain evidence="29">Lst14</strain>
    </source>
</reference>
<evidence type="ECO:0000256" key="2">
    <source>
        <dbReference type="ARBA" id="ARBA00011902"/>
    </source>
</evidence>
<dbReference type="SUPFAM" id="SSF56112">
    <property type="entry name" value="Protein kinase-like (PK-like)"/>
    <property type="match status" value="1"/>
</dbReference>
<evidence type="ECO:0000256" key="5">
    <source>
        <dbReference type="ARBA" id="ARBA00022553"/>
    </source>
</evidence>
<keyword evidence="8 20" id="KW-0547">Nucleotide-binding</keyword>
<keyword evidence="21" id="KW-0460">Magnesium</keyword>
<keyword evidence="14" id="KW-1015">Disulfide bond</keyword>
<keyword evidence="13" id="KW-0829">Tyrosine-protein kinase</keyword>
<dbReference type="InterPro" id="IPR036179">
    <property type="entry name" value="Ig-like_dom_sf"/>
</dbReference>
<feature type="domain" description="Ig-like" evidence="28">
    <location>
        <begin position="210"/>
        <end position="308"/>
    </location>
</feature>
<dbReference type="GO" id="GO:0004714">
    <property type="term" value="F:transmembrane receptor protein tyrosine kinase activity"/>
    <property type="evidence" value="ECO:0007669"/>
    <property type="project" value="UniProtKB-EC"/>
</dbReference>
<gene>
    <name evidence="29" type="ORF">LSTR_LSTR000528</name>
</gene>
<feature type="signal peptide" evidence="26">
    <location>
        <begin position="1"/>
        <end position="16"/>
    </location>
</feature>
<dbReference type="FunFam" id="1.10.510.10:FF:000554">
    <property type="entry name" value="Predicted protein"/>
    <property type="match status" value="1"/>
</dbReference>
<feature type="domain" description="Ig-like" evidence="28">
    <location>
        <begin position="537"/>
        <end position="635"/>
    </location>
</feature>
<feature type="binding site" evidence="21">
    <location>
        <position position="1057"/>
    </location>
    <ligand>
        <name>Mg(2+)</name>
        <dbReference type="ChEBI" id="CHEBI:18420"/>
    </ligand>
</feature>
<keyword evidence="9" id="KW-0418">Kinase</keyword>
<dbReference type="InterPro" id="IPR013783">
    <property type="entry name" value="Ig-like_fold"/>
</dbReference>
<dbReference type="EC" id="2.7.10.1" evidence="2"/>